<protein>
    <recommendedName>
        <fullName evidence="2">JmjC domain-containing protein</fullName>
    </recommendedName>
</protein>
<organism evidence="1">
    <name type="scientific">Thiolapillus brandeum</name>
    <dbReference type="NCBI Taxonomy" id="1076588"/>
    <lineage>
        <taxon>Bacteria</taxon>
        <taxon>Pseudomonadati</taxon>
        <taxon>Pseudomonadota</taxon>
        <taxon>Gammaproteobacteria</taxon>
        <taxon>Chromatiales</taxon>
        <taxon>Sedimenticolaceae</taxon>
        <taxon>Thiolapillus</taxon>
    </lineage>
</organism>
<dbReference type="EMBL" id="DRLF01000036">
    <property type="protein sequence ID" value="HEC05395.1"/>
    <property type="molecule type" value="Genomic_DNA"/>
</dbReference>
<dbReference type="SUPFAM" id="SSF51197">
    <property type="entry name" value="Clavaminate synthase-like"/>
    <property type="match status" value="1"/>
</dbReference>
<gene>
    <name evidence="1" type="ORF">ENJ12_00955</name>
</gene>
<dbReference type="InterPro" id="IPR012668">
    <property type="entry name" value="CHP02466"/>
</dbReference>
<dbReference type="AlphaFoldDB" id="A0A831RV19"/>
<dbReference type="Pfam" id="PF13759">
    <property type="entry name" value="2OG-FeII_Oxy_5"/>
    <property type="match status" value="1"/>
</dbReference>
<accession>A0A831RV19</accession>
<evidence type="ECO:0008006" key="2">
    <source>
        <dbReference type="Google" id="ProtNLM"/>
    </source>
</evidence>
<dbReference type="Proteomes" id="UP000886339">
    <property type="component" value="Unassembled WGS sequence"/>
</dbReference>
<evidence type="ECO:0000313" key="1">
    <source>
        <dbReference type="EMBL" id="HEC05395.1"/>
    </source>
</evidence>
<sequence length="197" mass="22296">MPMIQCFCTPIWVFKVARHEAVDNELTQLIDQMRKGKLGDASGVSRSNQGGGWHSDFIDVRNIPLFQKALSDAMQAIAKQIGIRPNMSMIVNGCWANVNHRGSYNRLHTHPDSMFSGAYYLKTPEGCGRFVAHDPRPQASCITLPIERHTPLTSPAYNHLPQQGEFVIFPSWMPHHVEENQSDEERISVAFNLFYSN</sequence>
<reference evidence="1" key="1">
    <citation type="journal article" date="2020" name="mSystems">
        <title>Genome- and Community-Level Interaction Insights into Carbon Utilization and Element Cycling Functions of Hydrothermarchaeota in Hydrothermal Sediment.</title>
        <authorList>
            <person name="Zhou Z."/>
            <person name="Liu Y."/>
            <person name="Xu W."/>
            <person name="Pan J."/>
            <person name="Luo Z.H."/>
            <person name="Li M."/>
        </authorList>
    </citation>
    <scope>NUCLEOTIDE SEQUENCE [LARGE SCALE GENOMIC DNA]</scope>
    <source>
        <strain evidence="1">HyVt-458</strain>
    </source>
</reference>
<comment type="caution">
    <text evidence="1">The sequence shown here is derived from an EMBL/GenBank/DDBJ whole genome shotgun (WGS) entry which is preliminary data.</text>
</comment>
<name>A0A831RV19_9GAMM</name>
<proteinExistence type="predicted"/>
<dbReference type="NCBIfam" id="TIGR02466">
    <property type="entry name" value="TIGR02466 family protein"/>
    <property type="match status" value="1"/>
</dbReference>
<dbReference type="Gene3D" id="2.60.120.620">
    <property type="entry name" value="q2cbj1_9rhob like domain"/>
    <property type="match status" value="1"/>
</dbReference>